<comment type="caution">
    <text evidence="11">The sequence shown here is derived from an EMBL/GenBank/DDBJ whole genome shotgun (WGS) entry which is preliminary data.</text>
</comment>
<dbReference type="PANTHER" id="PTHR43622:SF1">
    <property type="entry name" value="3-DEHYDROQUINATE SYNTHASE"/>
    <property type="match status" value="1"/>
</dbReference>
<feature type="domain" description="3-dehydroquinate synthase N-terminal" evidence="9">
    <location>
        <begin position="58"/>
        <end position="167"/>
    </location>
</feature>
<dbReference type="InterPro" id="IPR050071">
    <property type="entry name" value="Dehydroquinate_synthase"/>
</dbReference>
<dbReference type="GO" id="GO:0046872">
    <property type="term" value="F:metal ion binding"/>
    <property type="evidence" value="ECO:0007669"/>
    <property type="project" value="UniProtKB-KW"/>
</dbReference>
<dbReference type="NCBIfam" id="TIGR04425">
    <property type="entry name" value="P_lya_rel_AroB"/>
    <property type="match status" value="1"/>
</dbReference>
<feature type="coiled-coil region" evidence="7">
    <location>
        <begin position="179"/>
        <end position="206"/>
    </location>
</feature>
<evidence type="ECO:0000256" key="1">
    <source>
        <dbReference type="ARBA" id="ARBA00001911"/>
    </source>
</evidence>
<keyword evidence="5" id="KW-0456">Lyase</keyword>
<dbReference type="AlphaFoldDB" id="A0AAD1YDU3"/>
<dbReference type="GO" id="GO:0003856">
    <property type="term" value="F:3-dehydroquinate synthase activity"/>
    <property type="evidence" value="ECO:0007669"/>
    <property type="project" value="TreeGrafter"/>
</dbReference>
<dbReference type="PIRSF" id="PIRSF001455">
    <property type="entry name" value="DHQ_synth"/>
    <property type="match status" value="1"/>
</dbReference>
<dbReference type="CDD" id="cd08195">
    <property type="entry name" value="DHQS"/>
    <property type="match status" value="1"/>
</dbReference>
<dbReference type="Gene3D" id="3.40.50.1970">
    <property type="match status" value="1"/>
</dbReference>
<dbReference type="Proteomes" id="UP001189143">
    <property type="component" value="Unassembled WGS sequence"/>
</dbReference>
<evidence type="ECO:0000256" key="6">
    <source>
        <dbReference type="ARBA" id="ARBA00023285"/>
    </source>
</evidence>
<dbReference type="GO" id="GO:0009073">
    <property type="term" value="P:aromatic amino acid family biosynthetic process"/>
    <property type="evidence" value="ECO:0007669"/>
    <property type="project" value="InterPro"/>
</dbReference>
<organism evidence="11 12">
    <name type="scientific">Clostridium neonatale</name>
    <dbReference type="NCBI Taxonomy" id="137838"/>
    <lineage>
        <taxon>Bacteria</taxon>
        <taxon>Bacillati</taxon>
        <taxon>Bacillota</taxon>
        <taxon>Clostridia</taxon>
        <taxon>Eubacteriales</taxon>
        <taxon>Clostridiaceae</taxon>
        <taxon>Clostridium</taxon>
    </lineage>
</organism>
<keyword evidence="3" id="KW-0479">Metal-binding</keyword>
<feature type="domain" description="3-dehydroquinate synthase C-terminal" evidence="10">
    <location>
        <begin position="170"/>
        <end position="313"/>
    </location>
</feature>
<keyword evidence="8" id="KW-1133">Transmembrane helix</keyword>
<proteinExistence type="predicted"/>
<feature type="transmembrane region" description="Helical" evidence="8">
    <location>
        <begin position="86"/>
        <end position="108"/>
    </location>
</feature>
<evidence type="ECO:0000256" key="3">
    <source>
        <dbReference type="ARBA" id="ARBA00022723"/>
    </source>
</evidence>
<evidence type="ECO:0000256" key="8">
    <source>
        <dbReference type="SAM" id="Phobius"/>
    </source>
</evidence>
<gene>
    <name evidence="11" type="ORF">CNEO2_10074</name>
</gene>
<evidence type="ECO:0000259" key="9">
    <source>
        <dbReference type="Pfam" id="PF01761"/>
    </source>
</evidence>
<dbReference type="PANTHER" id="PTHR43622">
    <property type="entry name" value="3-DEHYDROQUINATE SYNTHASE"/>
    <property type="match status" value="1"/>
</dbReference>
<dbReference type="InterPro" id="IPR030957">
    <property type="entry name" value="Put_AroB"/>
</dbReference>
<keyword evidence="7" id="KW-0175">Coiled coil</keyword>
<keyword evidence="8" id="KW-0812">Transmembrane</keyword>
<dbReference type="EMBL" id="CAMTCP010000111">
    <property type="protein sequence ID" value="CAI3559700.1"/>
    <property type="molecule type" value="Genomic_DNA"/>
</dbReference>
<dbReference type="Pfam" id="PF24621">
    <property type="entry name" value="DHQS_C"/>
    <property type="match status" value="1"/>
</dbReference>
<evidence type="ECO:0000256" key="7">
    <source>
        <dbReference type="SAM" id="Coils"/>
    </source>
</evidence>
<dbReference type="RefSeq" id="WP_317049602.1">
    <property type="nucleotide sequence ID" value="NZ_CAMRXC010000240.1"/>
</dbReference>
<dbReference type="Pfam" id="PF01761">
    <property type="entry name" value="DHQ_synthase"/>
    <property type="match status" value="1"/>
</dbReference>
<evidence type="ECO:0000256" key="4">
    <source>
        <dbReference type="ARBA" id="ARBA00023027"/>
    </source>
</evidence>
<comment type="cofactor">
    <cofactor evidence="2">
        <name>Co(2+)</name>
        <dbReference type="ChEBI" id="CHEBI:48828"/>
    </cofactor>
</comment>
<reference evidence="11" key="1">
    <citation type="submission" date="2022-10" db="EMBL/GenBank/DDBJ databases">
        <authorList>
            <person name="Aires J."/>
            <person name="Mesa V."/>
        </authorList>
    </citation>
    <scope>NUCLEOTIDE SEQUENCE</scope>
    <source>
        <strain evidence="11">Clostridium neonatale JD116</strain>
    </source>
</reference>
<evidence type="ECO:0000259" key="10">
    <source>
        <dbReference type="Pfam" id="PF24621"/>
    </source>
</evidence>
<dbReference type="InterPro" id="IPR056179">
    <property type="entry name" value="DHQS_C"/>
</dbReference>
<dbReference type="InterPro" id="IPR030963">
    <property type="entry name" value="DHQ_synth_fam"/>
</dbReference>
<dbReference type="InterPro" id="IPR030960">
    <property type="entry name" value="DHQS/DOIS_N"/>
</dbReference>
<keyword evidence="8" id="KW-0472">Membrane</keyword>
<dbReference type="Gene3D" id="1.20.1090.10">
    <property type="entry name" value="Dehydroquinate synthase-like - alpha domain"/>
    <property type="match status" value="1"/>
</dbReference>
<keyword evidence="4" id="KW-0520">NAD</keyword>
<evidence type="ECO:0000313" key="11">
    <source>
        <dbReference type="EMBL" id="CAI3559700.1"/>
    </source>
</evidence>
<evidence type="ECO:0000256" key="2">
    <source>
        <dbReference type="ARBA" id="ARBA00001941"/>
    </source>
</evidence>
<name>A0AAD1YDU3_9CLOT</name>
<dbReference type="SUPFAM" id="SSF56796">
    <property type="entry name" value="Dehydroquinate synthase-like"/>
    <property type="match status" value="1"/>
</dbReference>
<evidence type="ECO:0000313" key="12">
    <source>
        <dbReference type="Proteomes" id="UP001189143"/>
    </source>
</evidence>
<keyword evidence="6" id="KW-0170">Cobalt</keyword>
<comment type="cofactor">
    <cofactor evidence="1">
        <name>NAD(+)</name>
        <dbReference type="ChEBI" id="CHEBI:57540"/>
    </cofactor>
</comment>
<protein>
    <submittedName>
        <fullName evidence="11">Iron-containing alcohol dehydrogenase</fullName>
    </submittedName>
</protein>
<sequence length="359" mass="41585">MIIESYLKQYKVNLEENFNFFINIKKEHNKLFVIDKNVYNIYRDKLFYDLNEEDIYLLDAIEENKNIETALDICDMFMKLSAKKNALLISIGGGIVQDITGFVANILYRGIRWIFIPTTLLSSCDSCIGSKTSLNYKKYKNILGTFYPPDSIYICPEFFLTLSSLDFNSGLGEVIKFNIMSGESGINNIENNIDALEQKNITILNIFINNSLKFKKNFIEKDEFDKAERVYLNFAHTFGHSIEVVSNYKVPHGIAVVLGMIMANRISVERNLLKESSAIRIEKLCYKILKHINIDKIWLNVEEIIEAIKKDKKQISDNLTAILLCENFEMIIANDLKILEVKNACDYLWKYIYNISKNK</sequence>
<evidence type="ECO:0000256" key="5">
    <source>
        <dbReference type="ARBA" id="ARBA00023239"/>
    </source>
</evidence>
<accession>A0AAD1YDU3</accession>